<evidence type="ECO:0000256" key="5">
    <source>
        <dbReference type="SAM" id="MobiDB-lite"/>
    </source>
</evidence>
<comment type="similarity">
    <text evidence="1">Belongs to the peptidase C40 family.</text>
</comment>
<name>A0A250KWC3_9GAMM</name>
<keyword evidence="4" id="KW-0788">Thiol protease</keyword>
<dbReference type="InterPro" id="IPR051202">
    <property type="entry name" value="Peptidase_C40"/>
</dbReference>
<evidence type="ECO:0000256" key="3">
    <source>
        <dbReference type="ARBA" id="ARBA00022801"/>
    </source>
</evidence>
<keyword evidence="2" id="KW-0645">Protease</keyword>
<dbReference type="GO" id="GO:0008234">
    <property type="term" value="F:cysteine-type peptidase activity"/>
    <property type="evidence" value="ECO:0007669"/>
    <property type="project" value="UniProtKB-KW"/>
</dbReference>
<dbReference type="InterPro" id="IPR038765">
    <property type="entry name" value="Papain-like_cys_pep_sf"/>
</dbReference>
<evidence type="ECO:0000256" key="2">
    <source>
        <dbReference type="ARBA" id="ARBA00022670"/>
    </source>
</evidence>
<evidence type="ECO:0000259" key="6">
    <source>
        <dbReference type="PROSITE" id="PS51935"/>
    </source>
</evidence>
<dbReference type="PANTHER" id="PTHR47053:SF1">
    <property type="entry name" value="MUREIN DD-ENDOPEPTIDASE MEPH-RELATED"/>
    <property type="match status" value="1"/>
</dbReference>
<dbReference type="InterPro" id="IPR000064">
    <property type="entry name" value="NLP_P60_dom"/>
</dbReference>
<feature type="domain" description="NlpC/P60" evidence="6">
    <location>
        <begin position="42"/>
        <end position="165"/>
    </location>
</feature>
<proteinExistence type="inferred from homology"/>
<dbReference type="EMBL" id="AP017928">
    <property type="protein sequence ID" value="BBA35271.1"/>
    <property type="molecule type" value="Genomic_DNA"/>
</dbReference>
<dbReference type="GO" id="GO:0006508">
    <property type="term" value="P:proteolysis"/>
    <property type="evidence" value="ECO:0007669"/>
    <property type="project" value="UniProtKB-KW"/>
</dbReference>
<dbReference type="Gene3D" id="3.90.1720.10">
    <property type="entry name" value="endopeptidase domain like (from Nostoc punctiforme)"/>
    <property type="match status" value="1"/>
</dbReference>
<evidence type="ECO:0000256" key="1">
    <source>
        <dbReference type="ARBA" id="ARBA00007074"/>
    </source>
</evidence>
<evidence type="ECO:0000313" key="7">
    <source>
        <dbReference type="EMBL" id="BBA35271.1"/>
    </source>
</evidence>
<dbReference type="PROSITE" id="PS51935">
    <property type="entry name" value="NLPC_P60"/>
    <property type="match status" value="1"/>
</dbReference>
<dbReference type="OrthoDB" id="9807055at2"/>
<keyword evidence="8" id="KW-1185">Reference proteome</keyword>
<keyword evidence="3" id="KW-0378">Hydrolase</keyword>
<dbReference type="Pfam" id="PF00877">
    <property type="entry name" value="NLPC_P60"/>
    <property type="match status" value="1"/>
</dbReference>
<dbReference type="AlphaFoldDB" id="A0A250KWC3"/>
<sequence length="189" mass="20709">MESAIYHTVSKRLTSQLLLLATVSALLAGCAGTREVKRTVHSPDSSAVVGYALSLQGARYRYGAGSPREGFDCSGFVKHVYEKYGVRLPRTAHQIAAATPRVDSRNRRPGDLVFFNTTGQPFSHVGIYIGNDTFVHSSSAKGKVIVSSLERPYWLERFLGMRRPNLPGRASVAASTEKHELNHPRVGKP</sequence>
<gene>
    <name evidence="7" type="ORF">sS8_3333</name>
</gene>
<dbReference type="RefSeq" id="WP_119630505.1">
    <property type="nucleotide sequence ID" value="NZ_AP017928.1"/>
</dbReference>
<dbReference type="KEGG" id="mmai:sS8_3333"/>
<protein>
    <submittedName>
        <fullName evidence="7">NLP/P60 family protein</fullName>
    </submittedName>
</protein>
<evidence type="ECO:0000313" key="8">
    <source>
        <dbReference type="Proteomes" id="UP000266313"/>
    </source>
</evidence>
<accession>A0A250KWC3</accession>
<dbReference type="PANTHER" id="PTHR47053">
    <property type="entry name" value="MUREIN DD-ENDOPEPTIDASE MEPH-RELATED"/>
    <property type="match status" value="1"/>
</dbReference>
<feature type="region of interest" description="Disordered" evidence="5">
    <location>
        <begin position="166"/>
        <end position="189"/>
    </location>
</feature>
<dbReference type="SUPFAM" id="SSF54001">
    <property type="entry name" value="Cysteine proteinases"/>
    <property type="match status" value="1"/>
</dbReference>
<evidence type="ECO:0000256" key="4">
    <source>
        <dbReference type="ARBA" id="ARBA00022807"/>
    </source>
</evidence>
<dbReference type="Proteomes" id="UP000266313">
    <property type="component" value="Chromosome"/>
</dbReference>
<organism evidence="7 8">
    <name type="scientific">Methylocaldum marinum</name>
    <dbReference type="NCBI Taxonomy" id="1432792"/>
    <lineage>
        <taxon>Bacteria</taxon>
        <taxon>Pseudomonadati</taxon>
        <taxon>Pseudomonadota</taxon>
        <taxon>Gammaproteobacteria</taxon>
        <taxon>Methylococcales</taxon>
        <taxon>Methylococcaceae</taxon>
        <taxon>Methylocaldum</taxon>
    </lineage>
</organism>
<reference evidence="7 8" key="1">
    <citation type="submission" date="2016-12" db="EMBL/GenBank/DDBJ databases">
        <title>Genome sequencing of Methylocaldum marinum.</title>
        <authorList>
            <person name="Takeuchi M."/>
            <person name="Kamagata Y."/>
            <person name="Hiraoka S."/>
            <person name="Oshima K."/>
            <person name="Hattori M."/>
            <person name="Iwasaki W."/>
        </authorList>
    </citation>
    <scope>NUCLEOTIDE SEQUENCE [LARGE SCALE GENOMIC DNA]</scope>
    <source>
        <strain evidence="7 8">S8</strain>
    </source>
</reference>